<dbReference type="RefSeq" id="XP_044725936.1">
    <property type="nucleotide sequence ID" value="XM_044859536.1"/>
</dbReference>
<dbReference type="Pfam" id="PF00069">
    <property type="entry name" value="Pkinase"/>
    <property type="match status" value="1"/>
</dbReference>
<dbReference type="GO" id="GO:0005524">
    <property type="term" value="F:ATP binding"/>
    <property type="evidence" value="ECO:0007669"/>
    <property type="project" value="UniProtKB-UniRule"/>
</dbReference>
<keyword evidence="12" id="KW-1185">Reference proteome</keyword>
<accession>A0A9P8N4S0</accession>
<evidence type="ECO:0000313" key="12">
    <source>
        <dbReference type="Proteomes" id="UP000824596"/>
    </source>
</evidence>
<dbReference type="Gene3D" id="1.10.510.10">
    <property type="entry name" value="Transferase(Phosphotransferase) domain 1"/>
    <property type="match status" value="1"/>
</dbReference>
<dbReference type="InterPro" id="IPR008271">
    <property type="entry name" value="Ser/Thr_kinase_AS"/>
</dbReference>
<dbReference type="PROSITE" id="PS00108">
    <property type="entry name" value="PROTEIN_KINASE_ST"/>
    <property type="match status" value="1"/>
</dbReference>
<feature type="compositionally biased region" description="Low complexity" evidence="9">
    <location>
        <begin position="49"/>
        <end position="61"/>
    </location>
</feature>
<dbReference type="GeneID" id="68350194"/>
<dbReference type="SMART" id="SM00220">
    <property type="entry name" value="S_TKc"/>
    <property type="match status" value="1"/>
</dbReference>
<evidence type="ECO:0000256" key="9">
    <source>
        <dbReference type="SAM" id="MobiDB-lite"/>
    </source>
</evidence>
<evidence type="ECO:0000256" key="3">
    <source>
        <dbReference type="ARBA" id="ARBA00022679"/>
    </source>
</evidence>
<dbReference type="Proteomes" id="UP000824596">
    <property type="component" value="Unassembled WGS sequence"/>
</dbReference>
<dbReference type="EMBL" id="JAIZPD010000001">
    <property type="protein sequence ID" value="KAH0968423.1"/>
    <property type="molecule type" value="Genomic_DNA"/>
</dbReference>
<dbReference type="InterPro" id="IPR000719">
    <property type="entry name" value="Prot_kinase_dom"/>
</dbReference>
<dbReference type="InterPro" id="IPR050494">
    <property type="entry name" value="Ser_Thr_dual-spec_kinase"/>
</dbReference>
<comment type="caution">
    <text evidence="11">The sequence shown here is derived from an EMBL/GenBank/DDBJ whole genome shotgun (WGS) entry which is preliminary data.</text>
</comment>
<evidence type="ECO:0000259" key="10">
    <source>
        <dbReference type="PROSITE" id="PS50011"/>
    </source>
</evidence>
<evidence type="ECO:0000256" key="4">
    <source>
        <dbReference type="ARBA" id="ARBA00022741"/>
    </source>
</evidence>
<keyword evidence="4 8" id="KW-0547">Nucleotide-binding</keyword>
<protein>
    <recommendedName>
        <fullName evidence="1">non-specific serine/threonine protein kinase</fullName>
        <ecNumber evidence="1">2.7.11.1</ecNumber>
    </recommendedName>
</protein>
<dbReference type="PANTHER" id="PTHR24058">
    <property type="entry name" value="DUAL SPECIFICITY PROTEIN KINASE"/>
    <property type="match status" value="1"/>
</dbReference>
<dbReference type="InterPro" id="IPR017441">
    <property type="entry name" value="Protein_kinase_ATP_BS"/>
</dbReference>
<name>A0A9P8N4S0_9HYPO</name>
<feature type="compositionally biased region" description="Acidic residues" evidence="9">
    <location>
        <begin position="391"/>
        <end position="402"/>
    </location>
</feature>
<reference evidence="11" key="1">
    <citation type="submission" date="2021-09" db="EMBL/GenBank/DDBJ databases">
        <title>A high-quality genome of the endoparasitic fungus Hirsutella rhossiliensis with a comparison of Hirsutella genomes reveals transposable elements contributing to genome size variation.</title>
        <authorList>
            <person name="Lin R."/>
            <person name="Jiao Y."/>
            <person name="Sun X."/>
            <person name="Ling J."/>
            <person name="Xie B."/>
            <person name="Cheng X."/>
        </authorList>
    </citation>
    <scope>NUCLEOTIDE SEQUENCE</scope>
    <source>
        <strain evidence="11">HR02</strain>
    </source>
</reference>
<dbReference type="PROSITE" id="PS50011">
    <property type="entry name" value="PROTEIN_KINASE_DOM"/>
    <property type="match status" value="1"/>
</dbReference>
<dbReference type="PROSITE" id="PS00107">
    <property type="entry name" value="PROTEIN_KINASE_ATP"/>
    <property type="match status" value="1"/>
</dbReference>
<evidence type="ECO:0000256" key="2">
    <source>
        <dbReference type="ARBA" id="ARBA00022527"/>
    </source>
</evidence>
<dbReference type="InterPro" id="IPR011009">
    <property type="entry name" value="Kinase-like_dom_sf"/>
</dbReference>
<keyword evidence="2" id="KW-0723">Serine/threonine-protein kinase</keyword>
<sequence>MSSSTDEGEIRDDGTGDLKASHQHSRAEIGVDPRGRPTDSSPTLDHVSRASASSRQSPPLRSFKRSRDDGDHYYPPGRDHDPRQPRARHDNRPRNGYSAHGQDHSSSSRASNSHDPRRPPRNRSPHCNPRDGSHNRGRRDRDRENADNHGRPGHSRRRSRSPDGAPRDDNYPGGRPAAAREYRNMTGKTHLAARFDDGVKGFVKAKHAPRGEVAASKQQQNKAPGQRASDRTTSTQNNSAPAKEKEPSPEPDFEMPEAFDEEAEIERRRKRREELLAMPSSANPLLVHAVENAADKASPATTTNRDSPSSLATRDEPSPEAGSSVLGDEGLMNTYGNAVAGEYDGPSAADYDPTMDMEEDERREGRRHGQAVAHGEPQPTTDTTHAAGPDEAADEDGGDGFDMFAEEFDEEIYAAEREKRSKLPGPQRGILEGDDKDGYYKIRIGELLKERYEIKATLGQGVFARVARATDTVTNKTVAIKIMRNNYALRRGGYTEIAILRKLNERDAANKKHIVRFEQSFEYCGHLCMVFEGMEMNLRDVLRKFGHKIGISLHATRKFAWQIFTALDHMRKSHVIHADLKPDNILINDTRQVVKVCDLGTAIDRDDAATAHSQVTPYLISRFYRAPEVILGMDYDYAIDVWSIGCTLFELFTGKILFPGSSNNQMLKAMMEVRGRMNPKYYKRGELWRLHFDDKNNFLSVEYDYVIHREVVRQMQTFPMRSLASRLYDAGAGMTEQERRELDLFRELLESCLMLHPEKRITPGDALRHPFFTMAATHPH</sequence>
<evidence type="ECO:0000256" key="5">
    <source>
        <dbReference type="ARBA" id="ARBA00022777"/>
    </source>
</evidence>
<keyword evidence="3" id="KW-0808">Transferase</keyword>
<feature type="binding site" evidence="8">
    <location>
        <position position="481"/>
    </location>
    <ligand>
        <name>ATP</name>
        <dbReference type="ChEBI" id="CHEBI:30616"/>
    </ligand>
</feature>
<feature type="compositionally biased region" description="Basic and acidic residues" evidence="9">
    <location>
        <begin position="11"/>
        <end position="37"/>
    </location>
</feature>
<feature type="compositionally biased region" description="Polar residues" evidence="9">
    <location>
        <begin position="299"/>
        <end position="312"/>
    </location>
</feature>
<feature type="compositionally biased region" description="Acidic residues" evidence="9">
    <location>
        <begin position="249"/>
        <end position="264"/>
    </location>
</feature>
<dbReference type="EC" id="2.7.11.1" evidence="1"/>
<organism evidence="11 12">
    <name type="scientific">Hirsutella rhossiliensis</name>
    <dbReference type="NCBI Taxonomy" id="111463"/>
    <lineage>
        <taxon>Eukaryota</taxon>
        <taxon>Fungi</taxon>
        <taxon>Dikarya</taxon>
        <taxon>Ascomycota</taxon>
        <taxon>Pezizomycotina</taxon>
        <taxon>Sordariomycetes</taxon>
        <taxon>Hypocreomycetidae</taxon>
        <taxon>Hypocreales</taxon>
        <taxon>Ophiocordycipitaceae</taxon>
        <taxon>Hirsutella</taxon>
    </lineage>
</organism>
<comment type="similarity">
    <text evidence="7">Belongs to the protein kinase superfamily. CMGC Ser/Thr protein kinase family.</text>
</comment>
<dbReference type="OrthoDB" id="9332038at2759"/>
<dbReference type="GO" id="GO:0004674">
    <property type="term" value="F:protein serine/threonine kinase activity"/>
    <property type="evidence" value="ECO:0007669"/>
    <property type="project" value="UniProtKB-KW"/>
</dbReference>
<dbReference type="FunFam" id="1.10.510.10:FF:000078">
    <property type="entry name" value="Serine/threonine-protein kinase PRP4 homolog"/>
    <property type="match status" value="1"/>
</dbReference>
<keyword evidence="6 8" id="KW-0067">ATP-binding</keyword>
<feature type="compositionally biased region" description="Acidic residues" evidence="9">
    <location>
        <begin position="1"/>
        <end position="10"/>
    </location>
</feature>
<dbReference type="AlphaFoldDB" id="A0A9P8N4S0"/>
<evidence type="ECO:0000256" key="1">
    <source>
        <dbReference type="ARBA" id="ARBA00012513"/>
    </source>
</evidence>
<evidence type="ECO:0000313" key="11">
    <source>
        <dbReference type="EMBL" id="KAH0968423.1"/>
    </source>
</evidence>
<feature type="domain" description="Protein kinase" evidence="10">
    <location>
        <begin position="452"/>
        <end position="772"/>
    </location>
</feature>
<feature type="compositionally biased region" description="Basic and acidic residues" evidence="9">
    <location>
        <begin position="128"/>
        <end position="150"/>
    </location>
</feature>
<dbReference type="Gene3D" id="3.30.200.20">
    <property type="entry name" value="Phosphorylase Kinase, domain 1"/>
    <property type="match status" value="1"/>
</dbReference>
<evidence type="ECO:0000256" key="6">
    <source>
        <dbReference type="ARBA" id="ARBA00022840"/>
    </source>
</evidence>
<feature type="region of interest" description="Disordered" evidence="9">
    <location>
        <begin position="1"/>
        <end position="402"/>
    </location>
</feature>
<dbReference type="SUPFAM" id="SSF56112">
    <property type="entry name" value="Protein kinase-like (PK-like)"/>
    <property type="match status" value="1"/>
</dbReference>
<keyword evidence="5 11" id="KW-0418">Kinase</keyword>
<proteinExistence type="inferred from homology"/>
<gene>
    <name evidence="11" type="ORF">HRG_01065</name>
</gene>
<evidence type="ECO:0000256" key="8">
    <source>
        <dbReference type="PROSITE-ProRule" id="PRU10141"/>
    </source>
</evidence>
<feature type="compositionally biased region" description="Basic and acidic residues" evidence="9">
    <location>
        <begin position="65"/>
        <end position="93"/>
    </location>
</feature>
<dbReference type="PANTHER" id="PTHR24058:SF103">
    <property type="entry name" value="SERINE_THREONINE-PROTEIN KINASE PRP4 HOMOLOG"/>
    <property type="match status" value="1"/>
</dbReference>
<evidence type="ECO:0000256" key="7">
    <source>
        <dbReference type="ARBA" id="ARBA00023596"/>
    </source>
</evidence>